<proteinExistence type="predicted"/>
<accession>D8QL31</accession>
<sequence length="252" mass="28242">MNTLSTRAAAYAASRRAVLPRIAHDSRPSLGQRPSLYFAPIGPTARARIHTEGSTPFKARSFLQAILYRADGHQRSITAGTVTVAYLLLLISVLKEMYEARAKLRIVHGMVDAYIRNALIIHRPVNAFDRDALLQQFERILGFYRPVSSVEKFDRTGEAIRGAVMVARSDPEVNARLVAAIQTILVFAIDIYRQQDRSIDLQTVKRDVLASLLTLMKVIDHTLLPVLDKARQKSLVDDSLDTEPAYIPVDRH</sequence>
<keyword evidence="2" id="KW-1185">Reference proteome</keyword>
<dbReference type="RefSeq" id="XP_003026348.1">
    <property type="nucleotide sequence ID" value="XM_003026302.1"/>
</dbReference>
<dbReference type="OrthoDB" id="10339003at2759"/>
<dbReference type="GeneID" id="9593079"/>
<dbReference type="Proteomes" id="UP000007431">
    <property type="component" value="Unassembled WGS sequence"/>
</dbReference>
<feature type="non-terminal residue" evidence="1">
    <location>
        <position position="252"/>
    </location>
</feature>
<gene>
    <name evidence="1" type="ORF">SCHCODRAFT_114547</name>
</gene>
<dbReference type="KEGG" id="scm:SCHCO_02593763"/>
<dbReference type="AlphaFoldDB" id="D8QL31"/>
<evidence type="ECO:0000313" key="2">
    <source>
        <dbReference type="Proteomes" id="UP000007431"/>
    </source>
</evidence>
<organism evidence="2">
    <name type="scientific">Schizophyllum commune (strain H4-8 / FGSC 9210)</name>
    <name type="common">Split gill fungus</name>
    <dbReference type="NCBI Taxonomy" id="578458"/>
    <lineage>
        <taxon>Eukaryota</taxon>
        <taxon>Fungi</taxon>
        <taxon>Dikarya</taxon>
        <taxon>Basidiomycota</taxon>
        <taxon>Agaricomycotina</taxon>
        <taxon>Agaricomycetes</taxon>
        <taxon>Agaricomycetidae</taxon>
        <taxon>Agaricales</taxon>
        <taxon>Schizophyllaceae</taxon>
        <taxon>Schizophyllum</taxon>
    </lineage>
</organism>
<dbReference type="HOGENOM" id="CLU_1103316_0_0_1"/>
<reference evidence="1 2" key="1">
    <citation type="journal article" date="2010" name="Nat. Biotechnol.">
        <title>Genome sequence of the model mushroom Schizophyllum commune.</title>
        <authorList>
            <person name="Ohm R.A."/>
            <person name="de Jong J.F."/>
            <person name="Lugones L.G."/>
            <person name="Aerts A."/>
            <person name="Kothe E."/>
            <person name="Stajich J.E."/>
            <person name="de Vries R.P."/>
            <person name="Record E."/>
            <person name="Levasseur A."/>
            <person name="Baker S.E."/>
            <person name="Bartholomew K.A."/>
            <person name="Coutinho P.M."/>
            <person name="Erdmann S."/>
            <person name="Fowler T.J."/>
            <person name="Gathman A.C."/>
            <person name="Lombard V."/>
            <person name="Henrissat B."/>
            <person name="Knabe N."/>
            <person name="Kuees U."/>
            <person name="Lilly W.W."/>
            <person name="Lindquist E."/>
            <person name="Lucas S."/>
            <person name="Magnuson J.K."/>
            <person name="Piumi F."/>
            <person name="Raudaskoski M."/>
            <person name="Salamov A."/>
            <person name="Schmutz J."/>
            <person name="Schwarze F.W.M.R."/>
            <person name="vanKuyk P.A."/>
            <person name="Horton J.S."/>
            <person name="Grigoriev I.V."/>
            <person name="Woesten H.A.B."/>
        </authorList>
    </citation>
    <scope>NUCLEOTIDE SEQUENCE [LARGE SCALE GENOMIC DNA]</scope>
    <source>
        <strain evidence="2">H4-8 / FGSC 9210</strain>
    </source>
</reference>
<name>D8QL31_SCHCM</name>
<dbReference type="EMBL" id="GL377317">
    <property type="protein sequence ID" value="EFI91445.1"/>
    <property type="molecule type" value="Genomic_DNA"/>
</dbReference>
<protein>
    <submittedName>
        <fullName evidence="1">Uncharacterized protein</fullName>
    </submittedName>
</protein>
<dbReference type="VEuPathDB" id="FungiDB:SCHCODRAFT_02593763"/>
<evidence type="ECO:0000313" key="1">
    <source>
        <dbReference type="EMBL" id="EFI91445.1"/>
    </source>
</evidence>
<dbReference type="InParanoid" id="D8QL31"/>